<protein>
    <submittedName>
        <fullName evidence="1">Uncharacterized protein</fullName>
    </submittedName>
</protein>
<name>A0ACC2DPM7_DIPCM</name>
<sequence>MLWMMTMETEVYMVIVDGDPVVHYQGNVPGLAATAASRGQKMDGSREAVKLYSAYLVEQHDLLLQSTFKSSTYKKLYSYLNVINGFAVHITSEQADILSKAHGVKVIQKDWPMKTLTTHTPDFLGLPKGIWAMEGGVNKAGEGIVIGFIDTGIDPTHPSFSSEGSTPYEHIYGYTGKCEIAAVSPHTFCNGKIVGAQHFAAAAAAAGNFNTSSFLASPIDGDGHGSHTASIAAGNHGVPVQVDGFTYGNASGMAPRARIAVYKALYPKLGGFVADVVAAIDQAVSDGVDILSLSVGPASPPSSSSTTFMNVFDMALLAAVKVGIFVAQAGGNDGPYPRTIVSFSPWIITVAAGVDDRRYPNKLSLGNNQTLAGIGLAPSTSGSTLYNLILAKDAVGSQSDLFFSPNDCQDPTLFDKKIVQGNILICTYSFSFIFGGATINQVAVTVQNVSAVGFILVVESDLAGSKFDPIPISVPGIVLTTLEDSSNLLNYYNISTQRNSAGNVISLGATAKIGNGQLAVFNSSAPQVAQFSARGPDVRNFAFQDADILKPDILAPGSLIWGAWTPSGVDEPNFIGKNFAMVSGTSMATPHIAGIAALLKEKYPDWSPAAIASAMRTTALVVNELGNPILAQHLSKTGISSFGPATPFDYGGGAIDATAALDPGLIFDAGYEDYLNFLCAVPGVDRLSIFNATRASCGQIPGAMSDLNLPSITIASLNASRVVARTVTNVAETETYTFSYTEPAGVSITVVPKVFTIQEGQKFSFVVYLNATVASEDSTFGELNLTGNCAKGKPEADDTSIARWKLKDGKAFVLIILNITDTQIDHVSEAQTSKEV</sequence>
<dbReference type="Proteomes" id="UP001162992">
    <property type="component" value="Chromosome 5"/>
</dbReference>
<evidence type="ECO:0000313" key="1">
    <source>
        <dbReference type="EMBL" id="KAJ7556135.1"/>
    </source>
</evidence>
<dbReference type="EMBL" id="CM055096">
    <property type="protein sequence ID" value="KAJ7556135.1"/>
    <property type="molecule type" value="Genomic_DNA"/>
</dbReference>
<organism evidence="1 2">
    <name type="scientific">Diphasiastrum complanatum</name>
    <name type="common">Issler's clubmoss</name>
    <name type="synonym">Lycopodium complanatum</name>
    <dbReference type="NCBI Taxonomy" id="34168"/>
    <lineage>
        <taxon>Eukaryota</taxon>
        <taxon>Viridiplantae</taxon>
        <taxon>Streptophyta</taxon>
        <taxon>Embryophyta</taxon>
        <taxon>Tracheophyta</taxon>
        <taxon>Lycopodiopsida</taxon>
        <taxon>Lycopodiales</taxon>
        <taxon>Lycopodiaceae</taxon>
        <taxon>Lycopodioideae</taxon>
        <taxon>Diphasiastrum</taxon>
    </lineage>
</organism>
<proteinExistence type="predicted"/>
<reference evidence="2" key="1">
    <citation type="journal article" date="2024" name="Proc. Natl. Acad. Sci. U.S.A.">
        <title>Extraordinary preservation of gene collinearity over three hundred million years revealed in homosporous lycophytes.</title>
        <authorList>
            <person name="Li C."/>
            <person name="Wickell D."/>
            <person name="Kuo L.Y."/>
            <person name="Chen X."/>
            <person name="Nie B."/>
            <person name="Liao X."/>
            <person name="Peng D."/>
            <person name="Ji J."/>
            <person name="Jenkins J."/>
            <person name="Williams M."/>
            <person name="Shu S."/>
            <person name="Plott C."/>
            <person name="Barry K."/>
            <person name="Rajasekar S."/>
            <person name="Grimwood J."/>
            <person name="Han X."/>
            <person name="Sun S."/>
            <person name="Hou Z."/>
            <person name="He W."/>
            <person name="Dai G."/>
            <person name="Sun C."/>
            <person name="Schmutz J."/>
            <person name="Leebens-Mack J.H."/>
            <person name="Li F.W."/>
            <person name="Wang L."/>
        </authorList>
    </citation>
    <scope>NUCLEOTIDE SEQUENCE [LARGE SCALE GENOMIC DNA]</scope>
    <source>
        <strain evidence="2">cv. PW_Plant_1</strain>
    </source>
</reference>
<keyword evidence="2" id="KW-1185">Reference proteome</keyword>
<comment type="caution">
    <text evidence="1">The sequence shown here is derived from an EMBL/GenBank/DDBJ whole genome shotgun (WGS) entry which is preliminary data.</text>
</comment>
<evidence type="ECO:0000313" key="2">
    <source>
        <dbReference type="Proteomes" id="UP001162992"/>
    </source>
</evidence>
<accession>A0ACC2DPM7</accession>
<gene>
    <name evidence="1" type="ORF">O6H91_05G070300</name>
</gene>